<sequence length="472" mass="50446">MCGTALAATLAAGTAPARAQSSTQNLRLEIQNLQERLNQLEAQQAENTRAQQAAAAQAAEANRAAQAAKQASMTAGSFPGSFRVPGTNTSVRLYGFIRATGTYDLNGRNRTPYQNSNAVPLTTGPAERQGGDTQFSARYSRLGFETRTDSDWGPIRSVVEMDFGGVQSTGSLTTQNSWIPRLRQAFVEAGPLLAGQTTTLFGDTLAWDMIDFGTMVGLGGPRQAQIRYTATLSPGVTWAFALENPYSDYTYNGGAVLPDSDTTPALAVNRLPDFTTSARVKGNWGDVALQGVLRRIDFTNDGAAVASQRFSDETLGYGVAVNGVLNVLQRDRIMARAAYGDGVGRYIDNFGSGAVSNVGLAGVLHPELDTVKASSIMVGYQHFWSDSVRSSVGAGFAHFNYPSYARSFSPATQNIQNTNLVQGLANIIWTPVPALDLGLEYNYGTRDLLSASTEGATHGLGQRITALVRYTF</sequence>
<evidence type="ECO:0000256" key="5">
    <source>
        <dbReference type="ARBA" id="ARBA00023136"/>
    </source>
</evidence>
<comment type="similarity">
    <text evidence="1 7">Belongs to the alphaproteobacteria porin family.</text>
</comment>
<keyword evidence="8" id="KW-0175">Coiled coil</keyword>
<keyword evidence="11" id="KW-1185">Reference proteome</keyword>
<dbReference type="Pfam" id="PF02530">
    <property type="entry name" value="Porin_2"/>
    <property type="match status" value="1"/>
</dbReference>
<keyword evidence="2 7" id="KW-0813">Transport</keyword>
<keyword evidence="5 7" id="KW-0472">Membrane</keyword>
<keyword evidence="3 7" id="KW-1134">Transmembrane beta strand</keyword>
<evidence type="ECO:0000256" key="9">
    <source>
        <dbReference type="SAM" id="MobiDB-lite"/>
    </source>
</evidence>
<comment type="function">
    <text evidence="7">Forms passive diffusion pores that allow small molecular weight hydrophilic materials across the outer membrane.</text>
</comment>
<dbReference type="SUPFAM" id="SSF56935">
    <property type="entry name" value="Porins"/>
    <property type="match status" value="1"/>
</dbReference>
<keyword evidence="7" id="KW-0406">Ion transport</keyword>
<evidence type="ECO:0000256" key="1">
    <source>
        <dbReference type="ARBA" id="ARBA00009521"/>
    </source>
</evidence>
<evidence type="ECO:0000256" key="3">
    <source>
        <dbReference type="ARBA" id="ARBA00022452"/>
    </source>
</evidence>
<keyword evidence="6 7" id="KW-0998">Cell outer membrane</keyword>
<keyword evidence="7" id="KW-0812">Transmembrane</keyword>
<comment type="domain">
    <text evidence="7">Consists of 16-stranded beta-barrel sheets, with large surface-exposed loops, that form a transmembrane pore at the center of each barrel. The pore is partially ocluded by a peptide loop that folds into the pore lumen.</text>
</comment>
<evidence type="ECO:0000256" key="8">
    <source>
        <dbReference type="SAM" id="Coils"/>
    </source>
</evidence>
<feature type="compositionally biased region" description="Polar residues" evidence="9">
    <location>
        <begin position="108"/>
        <end position="120"/>
    </location>
</feature>
<evidence type="ECO:0000313" key="10">
    <source>
        <dbReference type="EMBL" id="MBO1081194.1"/>
    </source>
</evidence>
<evidence type="ECO:0000256" key="2">
    <source>
        <dbReference type="ARBA" id="ARBA00022448"/>
    </source>
</evidence>
<dbReference type="EMBL" id="JACTNG010000013">
    <property type="protein sequence ID" value="MBO1081194.1"/>
    <property type="molecule type" value="Genomic_DNA"/>
</dbReference>
<dbReference type="InterPro" id="IPR003684">
    <property type="entry name" value="Porin_alphabac"/>
</dbReference>
<evidence type="ECO:0000256" key="6">
    <source>
        <dbReference type="ARBA" id="ARBA00023237"/>
    </source>
</evidence>
<gene>
    <name evidence="10" type="ORF">IAI61_19365</name>
</gene>
<feature type="coiled-coil region" evidence="8">
    <location>
        <begin position="23"/>
        <end position="62"/>
    </location>
</feature>
<keyword evidence="4 7" id="KW-0626">Porin</keyword>
<evidence type="ECO:0000256" key="7">
    <source>
        <dbReference type="RuleBase" id="RU364005"/>
    </source>
</evidence>
<comment type="subcellular location">
    <subcellularLocation>
        <location evidence="7">Cell outer membrane</location>
        <topology evidence="7">Multi-pass membrane protein</topology>
    </subcellularLocation>
</comment>
<proteinExistence type="inferred from homology"/>
<feature type="region of interest" description="Disordered" evidence="9">
    <location>
        <begin position="107"/>
        <end position="132"/>
    </location>
</feature>
<comment type="caution">
    <text evidence="10">The sequence shown here is derived from an EMBL/GenBank/DDBJ whole genome shotgun (WGS) entry which is preliminary data.</text>
</comment>
<evidence type="ECO:0000256" key="4">
    <source>
        <dbReference type="ARBA" id="ARBA00023114"/>
    </source>
</evidence>
<reference evidence="10 11" key="1">
    <citation type="submission" date="2020-09" db="EMBL/GenBank/DDBJ databases">
        <title>Roseomonas.</title>
        <authorList>
            <person name="Zhu W."/>
        </authorList>
    </citation>
    <scope>NUCLEOTIDE SEQUENCE [LARGE SCALE GENOMIC DNA]</scope>
    <source>
        <strain evidence="10 11">573</strain>
    </source>
</reference>
<name>A0ABS3KUP3_9PROT</name>
<protein>
    <recommendedName>
        <fullName evidence="7">Porin</fullName>
    </recommendedName>
</protein>
<evidence type="ECO:0000313" key="11">
    <source>
        <dbReference type="Proteomes" id="UP001518989"/>
    </source>
</evidence>
<organism evidence="10 11">
    <name type="scientific">Roseomonas haemaphysalidis</name>
    <dbReference type="NCBI Taxonomy" id="2768162"/>
    <lineage>
        <taxon>Bacteria</taxon>
        <taxon>Pseudomonadati</taxon>
        <taxon>Pseudomonadota</taxon>
        <taxon>Alphaproteobacteria</taxon>
        <taxon>Acetobacterales</taxon>
        <taxon>Roseomonadaceae</taxon>
        <taxon>Roseomonas</taxon>
    </lineage>
</organism>
<dbReference type="Proteomes" id="UP001518989">
    <property type="component" value="Unassembled WGS sequence"/>
</dbReference>
<accession>A0ABS3KUP3</accession>